<keyword evidence="1" id="KW-0812">Transmembrane</keyword>
<sequence>MKYKVGETVLIVPLMRFAKIVAIRKVRSVDTLWLKSGDHEFSLSTLRGENNFALQATWPREDTQNVSVYRLSSIIELLGWIVLGLALIALFAK</sequence>
<keyword evidence="3" id="KW-1185">Reference proteome</keyword>
<accession>A0A345AUW4</accession>
<gene>
    <name evidence="2" type="ORF">Ac3_128</name>
</gene>
<keyword evidence="1" id="KW-1133">Transmembrane helix</keyword>
<evidence type="ECO:0000313" key="2">
    <source>
        <dbReference type="EMBL" id="AXF40697.1"/>
    </source>
</evidence>
<dbReference type="Proteomes" id="UP000255697">
    <property type="component" value="Segment"/>
</dbReference>
<reference evidence="3" key="1">
    <citation type="submission" date="2018-06" db="EMBL/GenBank/DDBJ databases">
        <title>Whole genome analysis of phage vB_ApiM_fHyAci03 infecting Acinetobacter pittii.</title>
        <authorList>
            <person name="Kiljunen S."/>
            <person name="Wicklund A."/>
            <person name="Skurnik M."/>
        </authorList>
    </citation>
    <scope>NUCLEOTIDE SEQUENCE [LARGE SCALE GENOMIC DNA]</scope>
</reference>
<dbReference type="EMBL" id="MH460829">
    <property type="protein sequence ID" value="AXF40697.1"/>
    <property type="molecule type" value="Genomic_DNA"/>
</dbReference>
<protein>
    <submittedName>
        <fullName evidence="2">Uncharacterized protein</fullName>
    </submittedName>
</protein>
<feature type="transmembrane region" description="Helical" evidence="1">
    <location>
        <begin position="68"/>
        <end position="92"/>
    </location>
</feature>
<keyword evidence="1" id="KW-0472">Membrane</keyword>
<name>A0A345AUW4_9CAUD</name>
<evidence type="ECO:0000256" key="1">
    <source>
        <dbReference type="SAM" id="Phobius"/>
    </source>
</evidence>
<organism evidence="2 3">
    <name type="scientific">Acinetobacter phage vB_ApiM_fHyAci03</name>
    <dbReference type="NCBI Taxonomy" id="2269366"/>
    <lineage>
        <taxon>Viruses</taxon>
        <taxon>Duplodnaviria</taxon>
        <taxon>Heunggongvirae</taxon>
        <taxon>Uroviricota</taxon>
        <taxon>Caudoviricetes</taxon>
        <taxon>Pantevenvirales</taxon>
        <taxon>Straboviridae</taxon>
        <taxon>Twarogvirinae</taxon>
        <taxon>Lazarusvirus</taxon>
        <taxon>Lazarusvirus fhyacithree</taxon>
    </lineage>
</organism>
<evidence type="ECO:0000313" key="3">
    <source>
        <dbReference type="Proteomes" id="UP000255697"/>
    </source>
</evidence>
<proteinExistence type="predicted"/>